<feature type="region of interest" description="Disordered" evidence="1">
    <location>
        <begin position="130"/>
        <end position="151"/>
    </location>
</feature>
<sequence>MSSTIECVRVATGSEPVTVHSFATGSKISAESVLTSPARPPDTNTRPSARRTAAPASLGECIADNRVHEPTVVPAPVTVTDASDMPCPTAKVVATSRIELAAILVLDNPFMTHLRGVAGNVSAGTSQSTQTAYCRGRGGGRSLSGRRSRVSTGRGMVMQMSWLRGREPTSPD</sequence>
<dbReference type="EMBL" id="CZKA01000011">
    <property type="protein sequence ID" value="CUR54551.1"/>
    <property type="molecule type" value="Genomic_DNA"/>
</dbReference>
<reference evidence="2" key="1">
    <citation type="submission" date="2015-08" db="EMBL/GenBank/DDBJ databases">
        <authorList>
            <person name="Babu N.S."/>
            <person name="Beckwith C.J."/>
            <person name="Beseler K.G."/>
            <person name="Brison A."/>
            <person name="Carone J.V."/>
            <person name="Caskin T.P."/>
            <person name="Diamond M."/>
            <person name="Durham M.E."/>
            <person name="Foxe J.M."/>
            <person name="Go M."/>
            <person name="Henderson B.A."/>
            <person name="Jones I.B."/>
            <person name="McGettigan J.A."/>
            <person name="Micheletti S.J."/>
            <person name="Nasrallah M.E."/>
            <person name="Ortiz D."/>
            <person name="Piller C.R."/>
            <person name="Privatt S.R."/>
            <person name="Schneider S.L."/>
            <person name="Sharp S."/>
            <person name="Smith T.C."/>
            <person name="Stanton J.D."/>
            <person name="Ullery H.E."/>
            <person name="Wilson R.J."/>
            <person name="Serrano M.G."/>
            <person name="Buck G."/>
            <person name="Lee V."/>
            <person name="Wang Y."/>
            <person name="Carvalho R."/>
            <person name="Voegtly L."/>
            <person name="Shi R."/>
            <person name="Duckworth R."/>
            <person name="Johnson A."/>
            <person name="Loviza R."/>
            <person name="Walstead R."/>
            <person name="Shah Z."/>
            <person name="Kiflezghi M."/>
            <person name="Wade K."/>
            <person name="Ball S.L."/>
            <person name="Bradley K.W."/>
            <person name="Asai D.J."/>
            <person name="Bowman C.A."/>
            <person name="Russell D.A."/>
            <person name="Pope W.H."/>
            <person name="Jacobs-Sera D."/>
            <person name="Hendrix R.W."/>
            <person name="Hatfull G.F."/>
        </authorList>
    </citation>
    <scope>NUCLEOTIDE SEQUENCE</scope>
</reference>
<organism evidence="2">
    <name type="scientific">metagenome</name>
    <dbReference type="NCBI Taxonomy" id="256318"/>
    <lineage>
        <taxon>unclassified sequences</taxon>
        <taxon>metagenomes</taxon>
    </lineage>
</organism>
<proteinExistence type="predicted"/>
<feature type="region of interest" description="Disordered" evidence="1">
    <location>
        <begin position="32"/>
        <end position="55"/>
    </location>
</feature>
<name>A0A2P2BXT4_9ZZZZ</name>
<dbReference type="AlphaFoldDB" id="A0A2P2BXT4"/>
<evidence type="ECO:0000313" key="2">
    <source>
        <dbReference type="EMBL" id="CUR54551.1"/>
    </source>
</evidence>
<gene>
    <name evidence="2" type="ORF">NOCA2190008</name>
</gene>
<protein>
    <submittedName>
        <fullName evidence="2">Uncharacterized protein</fullName>
    </submittedName>
</protein>
<evidence type="ECO:0000256" key="1">
    <source>
        <dbReference type="SAM" id="MobiDB-lite"/>
    </source>
</evidence>
<feature type="compositionally biased region" description="Low complexity" evidence="1">
    <location>
        <begin position="45"/>
        <end position="55"/>
    </location>
</feature>
<accession>A0A2P2BXT4</accession>